<dbReference type="Pfam" id="PF25876">
    <property type="entry name" value="HH_MFP_RND"/>
    <property type="match status" value="1"/>
</dbReference>
<feature type="domain" description="Multidrug resistance protein MdtA-like beta-barrel" evidence="5">
    <location>
        <begin position="232"/>
        <end position="316"/>
    </location>
</feature>
<comment type="caution">
    <text evidence="7">The sequence shown here is derived from an EMBL/GenBank/DDBJ whole genome shotgun (WGS) entry which is preliminary data.</text>
</comment>
<dbReference type="Pfam" id="PF25917">
    <property type="entry name" value="BSH_RND"/>
    <property type="match status" value="1"/>
</dbReference>
<dbReference type="InterPro" id="IPR006143">
    <property type="entry name" value="RND_pump_MFP"/>
</dbReference>
<dbReference type="PANTHER" id="PTHR30158">
    <property type="entry name" value="ACRA/E-RELATED COMPONENT OF DRUG EFFLUX TRANSPORTER"/>
    <property type="match status" value="1"/>
</dbReference>
<evidence type="ECO:0000259" key="3">
    <source>
        <dbReference type="Pfam" id="PF25876"/>
    </source>
</evidence>
<dbReference type="NCBIfam" id="TIGR01730">
    <property type="entry name" value="RND_mfp"/>
    <property type="match status" value="1"/>
</dbReference>
<feature type="domain" description="Multidrug resistance protein MdtA-like C-terminal permuted SH3" evidence="6">
    <location>
        <begin position="322"/>
        <end position="381"/>
    </location>
</feature>
<name>A0A927ZT29_SELRU</name>
<proteinExistence type="inferred from homology"/>
<dbReference type="InterPro" id="IPR058625">
    <property type="entry name" value="MdtA-like_BSH"/>
</dbReference>
<evidence type="ECO:0000259" key="4">
    <source>
        <dbReference type="Pfam" id="PF25917"/>
    </source>
</evidence>
<dbReference type="GO" id="GO:0022857">
    <property type="term" value="F:transmembrane transporter activity"/>
    <property type="evidence" value="ECO:0007669"/>
    <property type="project" value="InterPro"/>
</dbReference>
<dbReference type="GO" id="GO:0046677">
    <property type="term" value="P:response to antibiotic"/>
    <property type="evidence" value="ECO:0007669"/>
    <property type="project" value="TreeGrafter"/>
</dbReference>
<dbReference type="Proteomes" id="UP000772151">
    <property type="component" value="Unassembled WGS sequence"/>
</dbReference>
<dbReference type="InterPro" id="IPR058626">
    <property type="entry name" value="MdtA-like_b-barrel"/>
</dbReference>
<evidence type="ECO:0000259" key="5">
    <source>
        <dbReference type="Pfam" id="PF25944"/>
    </source>
</evidence>
<evidence type="ECO:0000313" key="8">
    <source>
        <dbReference type="Proteomes" id="UP000772151"/>
    </source>
</evidence>
<dbReference type="InterPro" id="IPR058627">
    <property type="entry name" value="MdtA-like_C"/>
</dbReference>
<dbReference type="GO" id="GO:0030313">
    <property type="term" value="C:cell envelope"/>
    <property type="evidence" value="ECO:0007669"/>
    <property type="project" value="UniProtKB-SubCell"/>
</dbReference>
<gene>
    <name evidence="7" type="ORF">E7203_10925</name>
</gene>
<dbReference type="FunFam" id="2.40.420.20:FF:000001">
    <property type="entry name" value="Efflux RND transporter periplasmic adaptor subunit"/>
    <property type="match status" value="1"/>
</dbReference>
<sequence>MGGEQCALFFVFRLKKEVHKLFLSKNKKTKALLIGLSLAVSASFVVAGCGNKQQAQTQGAQVKAMQVIQQDTPLTSEFAGQIIGKDEVKVQSKVSGNVVEKYVKGGQWVEAGQPLYRIDDRQYKSAVWQAQANFAQSQATLSNAQNDLGRYEQLVASNAISRQTYDNQLSTVNAYQAAADAAHAQLIKAQQDLADTTIYAPMSGQLAVDDVAVGTFATAGTTALVTIGSSNPVYAKFNVSETDYITYMNAIMQGGNQVKPIVNITLTDGTEYPLEGEIVEQDRALSDSTGTLTFKALFDNPNGMLMPGMFARVRLSGQTIPNAILVPQRAVQQLLGKSFVMVVNGDGKSEARPVTLGNKVGSYYIIKDGLTTADVVVVEGLSNLQEGVPLNVTMVTADDMGFSLITDTSKFDSNKIAGSSTK</sequence>
<dbReference type="InterPro" id="IPR058624">
    <property type="entry name" value="MdtA-like_HH"/>
</dbReference>
<dbReference type="Gene3D" id="2.40.420.20">
    <property type="match status" value="1"/>
</dbReference>
<dbReference type="SUPFAM" id="SSF111369">
    <property type="entry name" value="HlyD-like secretion proteins"/>
    <property type="match status" value="1"/>
</dbReference>
<evidence type="ECO:0000256" key="2">
    <source>
        <dbReference type="ARBA" id="ARBA00009477"/>
    </source>
</evidence>
<dbReference type="AlphaFoldDB" id="A0A927ZT29"/>
<dbReference type="Gene3D" id="1.10.287.470">
    <property type="entry name" value="Helix hairpin bin"/>
    <property type="match status" value="1"/>
</dbReference>
<protein>
    <submittedName>
        <fullName evidence="7">Efflux RND transporter periplasmic adaptor subunit</fullName>
    </submittedName>
</protein>
<evidence type="ECO:0000256" key="1">
    <source>
        <dbReference type="ARBA" id="ARBA00004196"/>
    </source>
</evidence>
<feature type="domain" description="Multidrug resistance protein MdtA-like alpha-helical hairpin" evidence="3">
    <location>
        <begin position="129"/>
        <end position="194"/>
    </location>
</feature>
<dbReference type="Gene3D" id="2.40.30.170">
    <property type="match status" value="1"/>
</dbReference>
<dbReference type="Pfam" id="PF25944">
    <property type="entry name" value="Beta-barrel_RND"/>
    <property type="match status" value="1"/>
</dbReference>
<evidence type="ECO:0000313" key="7">
    <source>
        <dbReference type="EMBL" id="MBE6085946.1"/>
    </source>
</evidence>
<dbReference type="Gene3D" id="2.40.50.100">
    <property type="match status" value="1"/>
</dbReference>
<dbReference type="GO" id="GO:0005886">
    <property type="term" value="C:plasma membrane"/>
    <property type="evidence" value="ECO:0007669"/>
    <property type="project" value="TreeGrafter"/>
</dbReference>
<reference evidence="7" key="1">
    <citation type="submission" date="2019-04" db="EMBL/GenBank/DDBJ databases">
        <title>Evolution of Biomass-Degrading Anaerobic Consortia Revealed by Metagenomics.</title>
        <authorList>
            <person name="Peng X."/>
        </authorList>
    </citation>
    <scope>NUCLEOTIDE SEQUENCE</scope>
    <source>
        <strain evidence="7">SIG242</strain>
    </source>
</reference>
<dbReference type="EMBL" id="SVCA01000010">
    <property type="protein sequence ID" value="MBE6085946.1"/>
    <property type="molecule type" value="Genomic_DNA"/>
</dbReference>
<comment type="similarity">
    <text evidence="2">Belongs to the membrane fusion protein (MFP) (TC 8.A.1) family.</text>
</comment>
<dbReference type="Pfam" id="PF25967">
    <property type="entry name" value="RND-MFP_C"/>
    <property type="match status" value="1"/>
</dbReference>
<feature type="domain" description="Multidrug resistance protein MdtA-like barrel-sandwich hybrid" evidence="4">
    <location>
        <begin position="87"/>
        <end position="224"/>
    </location>
</feature>
<comment type="subcellular location">
    <subcellularLocation>
        <location evidence="1">Cell envelope</location>
    </subcellularLocation>
</comment>
<organism evidence="7 8">
    <name type="scientific">Selenomonas ruminantium</name>
    <dbReference type="NCBI Taxonomy" id="971"/>
    <lineage>
        <taxon>Bacteria</taxon>
        <taxon>Bacillati</taxon>
        <taxon>Bacillota</taxon>
        <taxon>Negativicutes</taxon>
        <taxon>Selenomonadales</taxon>
        <taxon>Selenomonadaceae</taxon>
        <taxon>Selenomonas</taxon>
    </lineage>
</organism>
<accession>A0A927ZT29</accession>
<evidence type="ECO:0000259" key="6">
    <source>
        <dbReference type="Pfam" id="PF25967"/>
    </source>
</evidence>